<dbReference type="EMBL" id="PDUD01000002">
    <property type="protein sequence ID" value="PHN08123.1"/>
    <property type="molecule type" value="Genomic_DNA"/>
</dbReference>
<dbReference type="Proteomes" id="UP000223913">
    <property type="component" value="Unassembled WGS sequence"/>
</dbReference>
<evidence type="ECO:0000259" key="1">
    <source>
        <dbReference type="Pfam" id="PF18962"/>
    </source>
</evidence>
<dbReference type="NCBIfam" id="TIGR04183">
    <property type="entry name" value="Por_Secre_tail"/>
    <property type="match status" value="1"/>
</dbReference>
<feature type="domain" description="Secretion system C-terminal sorting" evidence="1">
    <location>
        <begin position="1909"/>
        <end position="1984"/>
    </location>
</feature>
<dbReference type="Pfam" id="PF18962">
    <property type="entry name" value="Por_Secre_tail"/>
    <property type="match status" value="1"/>
</dbReference>
<dbReference type="InterPro" id="IPR043504">
    <property type="entry name" value="Peptidase_S1_PA_chymotrypsin"/>
</dbReference>
<dbReference type="InterPro" id="IPR026444">
    <property type="entry name" value="Secre_tail"/>
</dbReference>
<reference evidence="2 3" key="1">
    <citation type="submission" date="2017-10" db="EMBL/GenBank/DDBJ databases">
        <title>The draft genome sequence of Lewinella nigricans NBRC 102662.</title>
        <authorList>
            <person name="Wang K."/>
        </authorList>
    </citation>
    <scope>NUCLEOTIDE SEQUENCE [LARGE SCALE GENOMIC DNA]</scope>
    <source>
        <strain evidence="2 3">NBRC 102662</strain>
    </source>
</reference>
<evidence type="ECO:0000313" key="3">
    <source>
        <dbReference type="Proteomes" id="UP000223913"/>
    </source>
</evidence>
<gene>
    <name evidence="2" type="ORF">CRP01_02025</name>
</gene>
<comment type="caution">
    <text evidence="2">The sequence shown here is derived from an EMBL/GenBank/DDBJ whole genome shotgun (WGS) entry which is preliminary data.</text>
</comment>
<sequence length="1988" mass="203526">MLCTAGPDLLPGPGEELSIFIFLQKPIFKLTKAIMTSFLATTIPKKSQLKNCLDQNLRYLLLGALCLLFSWSTQQQVYAQCSAISSINLAANNPADSDVYFGDGSNAYVIESLEPRDYECFDVVPFLVELEIAADAQCEDYVVELPMQWLCNTTGQGGIGVTAVIDYQINPSSDPGSANLDGDEQIILVNNYPVTDGIPLETPNGSCDFNALFEVSGLDPGDKVIVRIDVLLDCDLTSSPTGNIQANLGTFQNIRIISGVGSNCTCNNLQGGAQTIPWKVGLPECEIACTITKDQDVSCNGGTDGAATVNVTGNFGTVTYAWPGGQSTQSVSNLAAGTYEVTVSDEIVDCSSTCMVTINEPPALSCNASASDATCFGDSDGSISVSGSGGTPPYQYSIDGGTTYQASGTFDNLSAGMYTVTVRDANDCTSTCNATVGQPDALSCDITPSDVSCFGGNDGSISVSGSGGTTPYEYSIDGGTTYQGSGTFNNLSAGMYVVTIRDANGCTTTCDGTVEQPDALSCDATPSDVSCYGGSDGSISVSGSGGTAPYEYSIDGGTTYQASGAFNNLSAGMYTVTVRDANGCTSSCDATVEQPDALSCDATPSDVSCFGGSDGSISVSGSGGTTPYEYSIDGGTTYQASGVFNNLSAGMYTVTIRDANGCTTTCDATVEQPDALSCDATPSDASCFGGSDGSISVSGSGGTAPYEYSIDGGTTYQASGTFDNLSAGMYTVTVRDANGCTSTCDATVDQPDALSCDATPTDASCNGVADGSISVSGSGGTAPYEYSIDGGTTYQASGTFDNLSAGMYTVTVRDANGCTSTCDATVGQPSDLTCDATPSDVSCFGDSDGSISVAGSGGTGPYEYSIDGGTTYQASGTFDNLSAGMYTVTVRDANGCTSTCDTTVDQPDALTCEATPSDVSCFGGSDGSVSVSGSGGTAPYEYSIDGGTTYQGSGVFNNLSAGMYTVTVRDANGCTSTCDATVDQPDALTCDATPSDVSCFDGSDGSISVSGSGGTAPYEYSIDGGTTYQGSGVFNNLSAGMYTVTVRDANGCTSTCDATVDQPDALTCDATPSDVSCFDGSDGSVSVSGSGGTAPYEYSIDGGTTYQASGTFDNLSAGMYTVTVRDANGCTSTCDATVDQPDALTCDATPSDASCNGATDGSISVVGSGGTAPYEYSIDGGTTYQASGTFDNLGAGMYTVTVRDANGCTSTCDATVGQPSDLTCDATPSDVSCFGGADGFISVSGSGGTAPYEYSIDGGTTYQASGTFDNLSAGMYTVTVRDANGCTSTCEATVDQPDALSCDATPSDVSCFDGSDGSISVSGSGGTAPYEYSIDGGTTFQASGTFDNLSAGMYTVTVRDANGCTSTCDATVDQPDALSCDATPSDVSCFDGSDGSISVSGSGGTAPYEYSIDGGATFQASGTFDNLSAGMYTVTVRDANGCTSTCDAAVDQPDALSCDATPSDVSCFDGSDGSISVAGSGGTAPYEYSIDGGTTYQASGTFDNLSAGMYTVTVRDANGCTSTCDATVDQPDALSCDATPSDVSCFDGSDGFISVAGSGGTAPYEYSIDGGMTYQAAGTFDNLSAGMYTVTVRDANGCTSTCDATVDQPDELICTVINDSGENTICLDESISLSVDVTGGTMPYTYAWSSDGSAVFSDATGASTTVSNASEGTEIITVEITDANGCITTCTIEIIFERCVELCTWTPGFWKNHPAEVCGVLGGTVVKERGKRSCTGDSDNIGFYLCGEQYTLSASDISCLFSYSNSTRGRGQKLPLGCSDDVVEIAERFAEFPNGETLLHHILAATLNLIYNGADFGNLDNEYLICVEDTELDIAGIFNATPGVDEAYAISFCPDDFTSASQLSAYIDPLTAFNECNNDCGLPSQIEQGSMVIGADPMATEMLNNNLTVYPNPANDQLNLRFKLDSDQEISIQIADSNGRIFRTNRIEAQQGWNIREIDLSDLTNGMYVIILKDENGVLTKRFVKARN</sequence>
<proteinExistence type="predicted"/>
<name>A0A2D0NK51_FLAN2</name>
<dbReference type="Gene3D" id="2.60.40.740">
    <property type="match status" value="12"/>
</dbReference>
<accession>A0A2D0NK51</accession>
<organism evidence="2 3">
    <name type="scientific">Flavilitoribacter nigricans (strain ATCC 23147 / DSM 23189 / NBRC 102662 / NCIMB 1420 / SS-2)</name>
    <name type="common">Lewinella nigricans</name>
    <dbReference type="NCBI Taxonomy" id="1122177"/>
    <lineage>
        <taxon>Bacteria</taxon>
        <taxon>Pseudomonadati</taxon>
        <taxon>Bacteroidota</taxon>
        <taxon>Saprospiria</taxon>
        <taxon>Saprospirales</taxon>
        <taxon>Lewinellaceae</taxon>
        <taxon>Flavilitoribacter</taxon>
    </lineage>
</organism>
<dbReference type="Gene3D" id="2.40.10.10">
    <property type="entry name" value="Trypsin-like serine proteases"/>
    <property type="match status" value="4"/>
</dbReference>
<dbReference type="InterPro" id="IPR025667">
    <property type="entry name" value="SprB_repeat"/>
</dbReference>
<dbReference type="OrthoDB" id="7794186at2"/>
<evidence type="ECO:0000313" key="2">
    <source>
        <dbReference type="EMBL" id="PHN08123.1"/>
    </source>
</evidence>
<dbReference type="Pfam" id="PF13573">
    <property type="entry name" value="SprB"/>
    <property type="match status" value="18"/>
</dbReference>
<protein>
    <recommendedName>
        <fullName evidence="1">Secretion system C-terminal sorting domain-containing protein</fullName>
    </recommendedName>
</protein>
<keyword evidence="3" id="KW-1185">Reference proteome</keyword>